<gene>
    <name evidence="1" type="ORF">G6L72_06070</name>
    <name evidence="2" type="ORF">G6M88_13605</name>
</gene>
<dbReference type="AlphaFoldDB" id="A0AAE7UQ93"/>
<dbReference type="EMBL" id="CP049206">
    <property type="protein sequence ID" value="QTG01359.1"/>
    <property type="molecule type" value="Genomic_DNA"/>
</dbReference>
<dbReference type="RefSeq" id="WP_158006409.1">
    <property type="nucleotide sequence ID" value="NZ_CP049206.1"/>
</dbReference>
<sequence>MRRTDGVPLTAITMRHDRLDNFWFTLLHEYACVVLHLTSELPTIST</sequence>
<name>A0AAE7UQ93_9HYPH</name>
<reference evidence="2" key="2">
    <citation type="submission" date="2020-02" db="EMBL/GenBank/DDBJ databases">
        <title>Unexpected conservation and global transmission of agrobacterial virulence plasmids.</title>
        <authorList>
            <person name="Weisberg A.J."/>
            <person name="Davis E.W. II"/>
            <person name="Tabima J.R."/>
            <person name="Belcher M.S."/>
            <person name="Miller M."/>
            <person name="Kuo C.-H."/>
            <person name="Loper J.E."/>
            <person name="Grunwald N.J."/>
            <person name="Putnam M.L."/>
            <person name="Chang J.H."/>
        </authorList>
    </citation>
    <scope>NUCLEOTIDE SEQUENCE</scope>
    <source>
        <strain evidence="2">W2/73</strain>
    </source>
</reference>
<accession>A0AAE7UQ93</accession>
<evidence type="ECO:0000313" key="4">
    <source>
        <dbReference type="Proteomes" id="UP000822331"/>
    </source>
</evidence>
<keyword evidence="4" id="KW-1185">Reference proteome</keyword>
<dbReference type="Proteomes" id="UP000663912">
    <property type="component" value="Chromosome 1"/>
</dbReference>
<dbReference type="Proteomes" id="UP000822331">
    <property type="component" value="Unassembled WGS sequence"/>
</dbReference>
<dbReference type="KEGG" id="arui:G6M88_13605"/>
<protein>
    <submittedName>
        <fullName evidence="2">Uncharacterized protein</fullName>
    </submittedName>
</protein>
<evidence type="ECO:0000313" key="3">
    <source>
        <dbReference type="Proteomes" id="UP000663912"/>
    </source>
</evidence>
<organism evidence="2 3">
    <name type="scientific">Agrobacterium rubi</name>
    <dbReference type="NCBI Taxonomy" id="28099"/>
    <lineage>
        <taxon>Bacteria</taxon>
        <taxon>Pseudomonadati</taxon>
        <taxon>Pseudomonadota</taxon>
        <taxon>Alphaproteobacteria</taxon>
        <taxon>Hyphomicrobiales</taxon>
        <taxon>Rhizobiaceae</taxon>
        <taxon>Rhizobium/Agrobacterium group</taxon>
        <taxon>Agrobacterium</taxon>
    </lineage>
</organism>
<evidence type="ECO:0000313" key="2">
    <source>
        <dbReference type="EMBL" id="QTG01359.1"/>
    </source>
</evidence>
<dbReference type="EMBL" id="JAAMCP010000003">
    <property type="protein sequence ID" value="NTF36282.1"/>
    <property type="molecule type" value="Genomic_DNA"/>
</dbReference>
<proteinExistence type="predicted"/>
<evidence type="ECO:0000313" key="1">
    <source>
        <dbReference type="EMBL" id="NTF36282.1"/>
    </source>
</evidence>
<reference evidence="1 4" key="1">
    <citation type="journal article" date="2020" name="Science">
        <title>Unexpected conservation and global transmission of agrobacterial virulence plasmids.</title>
        <authorList>
            <person name="Weisberg A.J."/>
            <person name="Davis E.W. 2nd"/>
            <person name="Tabima J."/>
            <person name="Belcher M.S."/>
            <person name="Miller M."/>
            <person name="Kuo C.H."/>
            <person name="Loper J.E."/>
            <person name="Grunwald N.J."/>
            <person name="Putnam M.L."/>
            <person name="Chang J.H."/>
        </authorList>
    </citation>
    <scope>NUCLEOTIDE SEQUENCE [LARGE SCALE GENOMIC DNA]</scope>
    <source>
        <strain evidence="1 4">A19/93</strain>
    </source>
</reference>